<keyword evidence="4" id="KW-0547">Nucleotide-binding</keyword>
<dbReference type="PROSITE" id="PS50011">
    <property type="entry name" value="PROTEIN_KINASE_DOM"/>
    <property type="match status" value="1"/>
</dbReference>
<reference evidence="10 11" key="1">
    <citation type="submission" date="2024-09" db="EMBL/GenBank/DDBJ databases">
        <authorList>
            <person name="Sun Q."/>
            <person name="Mori K."/>
        </authorList>
    </citation>
    <scope>NUCLEOTIDE SEQUENCE [LARGE SCALE GENOMIC DNA]</scope>
    <source>
        <strain evidence="10 11">TBRC 1851</strain>
    </source>
</reference>
<name>A0ABV6TYZ1_9ACTN</name>
<keyword evidence="11" id="KW-1185">Reference proteome</keyword>
<feature type="domain" description="Protein kinase" evidence="9">
    <location>
        <begin position="9"/>
        <end position="256"/>
    </location>
</feature>
<keyword evidence="6" id="KW-0067">ATP-binding</keyword>
<dbReference type="RefSeq" id="WP_394299592.1">
    <property type="nucleotide sequence ID" value="NZ_JBHMQT010000003.1"/>
</dbReference>
<dbReference type="InterPro" id="IPR008271">
    <property type="entry name" value="Ser/Thr_kinase_AS"/>
</dbReference>
<dbReference type="CDD" id="cd14014">
    <property type="entry name" value="STKc_PknB_like"/>
    <property type="match status" value="1"/>
</dbReference>
<evidence type="ECO:0000313" key="11">
    <source>
        <dbReference type="Proteomes" id="UP001589870"/>
    </source>
</evidence>
<dbReference type="EC" id="2.7.11.1" evidence="1"/>
<evidence type="ECO:0000259" key="9">
    <source>
        <dbReference type="PROSITE" id="PS50011"/>
    </source>
</evidence>
<keyword evidence="2" id="KW-0723">Serine/threonine-protein kinase</keyword>
<feature type="region of interest" description="Disordered" evidence="7">
    <location>
        <begin position="362"/>
        <end position="463"/>
    </location>
</feature>
<evidence type="ECO:0000256" key="3">
    <source>
        <dbReference type="ARBA" id="ARBA00022679"/>
    </source>
</evidence>
<protein>
    <recommendedName>
        <fullName evidence="1">non-specific serine/threonine protein kinase</fullName>
        <ecNumber evidence="1">2.7.11.1</ecNumber>
    </recommendedName>
</protein>
<dbReference type="EMBL" id="JBHMQT010000003">
    <property type="protein sequence ID" value="MFC0861393.1"/>
    <property type="molecule type" value="Genomic_DNA"/>
</dbReference>
<proteinExistence type="predicted"/>
<dbReference type="Pfam" id="PF00069">
    <property type="entry name" value="Pkinase"/>
    <property type="match status" value="1"/>
</dbReference>
<evidence type="ECO:0000256" key="1">
    <source>
        <dbReference type="ARBA" id="ARBA00012513"/>
    </source>
</evidence>
<dbReference type="Proteomes" id="UP001589870">
    <property type="component" value="Unassembled WGS sequence"/>
</dbReference>
<organism evidence="10 11">
    <name type="scientific">Sphaerimonospora cavernae</name>
    <dbReference type="NCBI Taxonomy" id="1740611"/>
    <lineage>
        <taxon>Bacteria</taxon>
        <taxon>Bacillati</taxon>
        <taxon>Actinomycetota</taxon>
        <taxon>Actinomycetes</taxon>
        <taxon>Streptosporangiales</taxon>
        <taxon>Streptosporangiaceae</taxon>
        <taxon>Sphaerimonospora</taxon>
    </lineage>
</organism>
<dbReference type="PANTHER" id="PTHR43289">
    <property type="entry name" value="MITOGEN-ACTIVATED PROTEIN KINASE KINASE KINASE 20-RELATED"/>
    <property type="match status" value="1"/>
</dbReference>
<feature type="compositionally biased region" description="Low complexity" evidence="7">
    <location>
        <begin position="384"/>
        <end position="400"/>
    </location>
</feature>
<evidence type="ECO:0000256" key="7">
    <source>
        <dbReference type="SAM" id="MobiDB-lite"/>
    </source>
</evidence>
<comment type="caution">
    <text evidence="10">The sequence shown here is derived from an EMBL/GenBank/DDBJ whole genome shotgun (WGS) entry which is preliminary data.</text>
</comment>
<accession>A0ABV6TYZ1</accession>
<evidence type="ECO:0000256" key="5">
    <source>
        <dbReference type="ARBA" id="ARBA00022777"/>
    </source>
</evidence>
<dbReference type="GO" id="GO:0016301">
    <property type="term" value="F:kinase activity"/>
    <property type="evidence" value="ECO:0007669"/>
    <property type="project" value="UniProtKB-KW"/>
</dbReference>
<evidence type="ECO:0000256" key="2">
    <source>
        <dbReference type="ARBA" id="ARBA00022527"/>
    </source>
</evidence>
<keyword evidence="8" id="KW-0472">Membrane</keyword>
<dbReference type="InterPro" id="IPR000719">
    <property type="entry name" value="Prot_kinase_dom"/>
</dbReference>
<dbReference type="PROSITE" id="PS00108">
    <property type="entry name" value="PROTEIN_KINASE_ST"/>
    <property type="match status" value="1"/>
</dbReference>
<dbReference type="Gene3D" id="1.10.510.10">
    <property type="entry name" value="Transferase(Phosphotransferase) domain 1"/>
    <property type="match status" value="1"/>
</dbReference>
<gene>
    <name evidence="10" type="ORF">ACFHYQ_03685</name>
</gene>
<dbReference type="SUPFAM" id="SSF56112">
    <property type="entry name" value="Protein kinase-like (PK-like)"/>
    <property type="match status" value="1"/>
</dbReference>
<evidence type="ECO:0000256" key="8">
    <source>
        <dbReference type="SAM" id="Phobius"/>
    </source>
</evidence>
<dbReference type="PANTHER" id="PTHR43289:SF6">
    <property type="entry name" value="SERINE_THREONINE-PROTEIN KINASE NEKL-3"/>
    <property type="match status" value="1"/>
</dbReference>
<keyword evidence="8" id="KW-0812">Transmembrane</keyword>
<feature type="region of interest" description="Disordered" evidence="7">
    <location>
        <begin position="650"/>
        <end position="709"/>
    </location>
</feature>
<feature type="transmembrane region" description="Helical" evidence="8">
    <location>
        <begin position="335"/>
        <end position="353"/>
    </location>
</feature>
<dbReference type="InterPro" id="IPR011009">
    <property type="entry name" value="Kinase-like_dom_sf"/>
</dbReference>
<sequence>MDAWSVPGYREVRELATGGTGRVVLATYTATGAYVAVKYLRDELRGDPLFLAGLRQEARIMVELDDPAIVRLYEYVEARDGAAIVMELIDGVSLRAILAQHGPTGPEAALAVLKGSLKGLTAAHAAGIVHRDYKPENVLVQADGTSKLSDFGIATPSGEPGMPAGTPPYMAPEQWDCGPSGPAADVYAATCVFFECLTGRKPYRAEHPTALRHQHRSAPIPVVDAPAPVRRLMARGLAKNPADRPAGARAFLTELEAAAAGAYGSDWEQRGRRRLAELATLLALAFPLATPAEPIEVSTSIARTAYTATPFARVSLRRRLSRRGSLAEVRSGPRFTIGAAVLSALVLVAIVAADRGIPSARMFTQPNRLSPPPHSRIVQPSPGPGVSSPRPSVPSPVLSRTMPDSHPTETAPAQLAPAKMAQRGSAAGQPIFGWPIDPDTTSGPTGGPTIEPSDEQTTAPTTPPLKVTALDITEFDGDSATIGVRTISSGRALLMVRFAEGSSPGRLAPGPRRTIPLRGATSYEQTVRYGFPPPACGTTVFRRVTARTMPRAAGGTRARLMKVTSAPCPSVSIDSWDGTEATVRVTATDTTAPVDLTIAFRQRLTYEGRTAAVRREATRRLSGSTDYTTSFKVSFEQPECGFEDVRTATVTTSPGGATASADVVAKGRPCPHDAPPPTASPEPEMTDQREVSEPGQGPAWPQRDETGME</sequence>
<keyword evidence="5 10" id="KW-0418">Kinase</keyword>
<evidence type="ECO:0000256" key="4">
    <source>
        <dbReference type="ARBA" id="ARBA00022741"/>
    </source>
</evidence>
<keyword evidence="3" id="KW-0808">Transferase</keyword>
<evidence type="ECO:0000256" key="6">
    <source>
        <dbReference type="ARBA" id="ARBA00022840"/>
    </source>
</evidence>
<evidence type="ECO:0000313" key="10">
    <source>
        <dbReference type="EMBL" id="MFC0861393.1"/>
    </source>
</evidence>
<keyword evidence="8" id="KW-1133">Transmembrane helix</keyword>
<feature type="compositionally biased region" description="Low complexity" evidence="7">
    <location>
        <begin position="435"/>
        <end position="451"/>
    </location>
</feature>